<dbReference type="EMBL" id="UINC01000788">
    <property type="protein sequence ID" value="SUZ61212.1"/>
    <property type="molecule type" value="Genomic_DNA"/>
</dbReference>
<dbReference type="InterPro" id="IPR035959">
    <property type="entry name" value="RutC-like_sf"/>
</dbReference>
<sequence>MKRVQSYVIGGVAVGLVSAFLVGKTVSGDAVRTMERSESAASVLTSQSGHTGIYGGARPLAPYSPGVDAGETVYLSGQVGINPETGSLHDGVEAQARQALENLHKLLTEAGLSKSHVVRATVYLDDIENYGALNAVYGDFFEEVNVKPSRSTVGVAALPIGAAVEIDFIAVK</sequence>
<dbReference type="GO" id="GO:0019239">
    <property type="term" value="F:deaminase activity"/>
    <property type="evidence" value="ECO:0007669"/>
    <property type="project" value="TreeGrafter"/>
</dbReference>
<dbReference type="Gene3D" id="3.30.1330.40">
    <property type="entry name" value="RutC-like"/>
    <property type="match status" value="1"/>
</dbReference>
<reference evidence="2" key="1">
    <citation type="submission" date="2018-05" db="EMBL/GenBank/DDBJ databases">
        <authorList>
            <person name="Lanie J.A."/>
            <person name="Ng W.-L."/>
            <person name="Kazmierczak K.M."/>
            <person name="Andrzejewski T.M."/>
            <person name="Davidsen T.M."/>
            <person name="Wayne K.J."/>
            <person name="Tettelin H."/>
            <person name="Glass J.I."/>
            <person name="Rusch D."/>
            <person name="Podicherti R."/>
            <person name="Tsui H.-C.T."/>
            <person name="Winkler M.E."/>
        </authorList>
    </citation>
    <scope>NUCLEOTIDE SEQUENCE</scope>
</reference>
<gene>
    <name evidence="2" type="ORF">METZ01_LOCUS14066</name>
</gene>
<dbReference type="InterPro" id="IPR006056">
    <property type="entry name" value="RidA"/>
</dbReference>
<dbReference type="CDD" id="cd00448">
    <property type="entry name" value="YjgF_YER057c_UK114_family"/>
    <property type="match status" value="1"/>
</dbReference>
<proteinExistence type="inferred from homology"/>
<dbReference type="PANTHER" id="PTHR11803:SF39">
    <property type="entry name" value="2-IMINOBUTANOATE_2-IMINOPROPANOATE DEAMINASE"/>
    <property type="match status" value="1"/>
</dbReference>
<organism evidence="2">
    <name type="scientific">marine metagenome</name>
    <dbReference type="NCBI Taxonomy" id="408172"/>
    <lineage>
        <taxon>unclassified sequences</taxon>
        <taxon>metagenomes</taxon>
        <taxon>ecological metagenomes</taxon>
    </lineage>
</organism>
<dbReference type="GO" id="GO:0005829">
    <property type="term" value="C:cytosol"/>
    <property type="evidence" value="ECO:0007669"/>
    <property type="project" value="TreeGrafter"/>
</dbReference>
<dbReference type="AlphaFoldDB" id="A0A381P2R6"/>
<dbReference type="Pfam" id="PF01042">
    <property type="entry name" value="Ribonuc_L-PSP"/>
    <property type="match status" value="1"/>
</dbReference>
<comment type="similarity">
    <text evidence="1">Belongs to the RutC family.</text>
</comment>
<dbReference type="InterPro" id="IPR019897">
    <property type="entry name" value="RidA_CS"/>
</dbReference>
<dbReference type="FunFam" id="3.30.1330.40:FF:000001">
    <property type="entry name" value="L-PSP family endoribonuclease"/>
    <property type="match status" value="1"/>
</dbReference>
<protein>
    <submittedName>
        <fullName evidence="2">Uncharacterized protein</fullName>
    </submittedName>
</protein>
<dbReference type="NCBIfam" id="TIGR00004">
    <property type="entry name" value="Rid family detoxifying hydrolase"/>
    <property type="match status" value="1"/>
</dbReference>
<evidence type="ECO:0000313" key="2">
    <source>
        <dbReference type="EMBL" id="SUZ61212.1"/>
    </source>
</evidence>
<dbReference type="InterPro" id="IPR006175">
    <property type="entry name" value="YjgF/YER057c/UK114"/>
</dbReference>
<evidence type="ECO:0000256" key="1">
    <source>
        <dbReference type="ARBA" id="ARBA00010552"/>
    </source>
</evidence>
<dbReference type="SUPFAM" id="SSF55298">
    <property type="entry name" value="YjgF-like"/>
    <property type="match status" value="1"/>
</dbReference>
<accession>A0A381P2R6</accession>
<dbReference type="PROSITE" id="PS01094">
    <property type="entry name" value="UPF0076"/>
    <property type="match status" value="1"/>
</dbReference>
<name>A0A381P2R6_9ZZZZ</name>
<dbReference type="PANTHER" id="PTHR11803">
    <property type="entry name" value="2-IMINOBUTANOATE/2-IMINOPROPANOATE DEAMINASE RIDA"/>
    <property type="match status" value="1"/>
</dbReference>